<name>A0A9P0ZE80_CUSEU</name>
<protein>
    <submittedName>
        <fullName evidence="2">Uncharacterized protein</fullName>
    </submittedName>
</protein>
<evidence type="ECO:0000313" key="2">
    <source>
        <dbReference type="EMBL" id="CAH9095598.1"/>
    </source>
</evidence>
<feature type="region of interest" description="Disordered" evidence="1">
    <location>
        <begin position="41"/>
        <end position="82"/>
    </location>
</feature>
<sequence length="100" mass="11108">MFRCNASVDHGFLSSLEIMQSRLQVEFGSIVSMMLRDRDGEGIKSSSNDEKNVECGDETNLSLGSVDGSTRPVETSVETKREEDYKANNSCCTFLYTSVH</sequence>
<keyword evidence="3" id="KW-1185">Reference proteome</keyword>
<proteinExistence type="predicted"/>
<dbReference type="Proteomes" id="UP001152484">
    <property type="component" value="Unassembled WGS sequence"/>
</dbReference>
<evidence type="ECO:0000313" key="3">
    <source>
        <dbReference type="Proteomes" id="UP001152484"/>
    </source>
</evidence>
<feature type="non-terminal residue" evidence="2">
    <location>
        <position position="100"/>
    </location>
</feature>
<dbReference type="EMBL" id="CAMAPE010000033">
    <property type="protein sequence ID" value="CAH9095598.1"/>
    <property type="molecule type" value="Genomic_DNA"/>
</dbReference>
<reference evidence="2" key="1">
    <citation type="submission" date="2022-07" db="EMBL/GenBank/DDBJ databases">
        <authorList>
            <person name="Macas J."/>
            <person name="Novak P."/>
            <person name="Neumann P."/>
        </authorList>
    </citation>
    <scope>NUCLEOTIDE SEQUENCE</scope>
</reference>
<gene>
    <name evidence="2" type="ORF">CEURO_LOCUS13170</name>
</gene>
<accession>A0A9P0ZE80</accession>
<evidence type="ECO:0000256" key="1">
    <source>
        <dbReference type="SAM" id="MobiDB-lite"/>
    </source>
</evidence>
<dbReference type="AlphaFoldDB" id="A0A9P0ZE80"/>
<organism evidence="2 3">
    <name type="scientific">Cuscuta europaea</name>
    <name type="common">European dodder</name>
    <dbReference type="NCBI Taxonomy" id="41803"/>
    <lineage>
        <taxon>Eukaryota</taxon>
        <taxon>Viridiplantae</taxon>
        <taxon>Streptophyta</taxon>
        <taxon>Embryophyta</taxon>
        <taxon>Tracheophyta</taxon>
        <taxon>Spermatophyta</taxon>
        <taxon>Magnoliopsida</taxon>
        <taxon>eudicotyledons</taxon>
        <taxon>Gunneridae</taxon>
        <taxon>Pentapetalae</taxon>
        <taxon>asterids</taxon>
        <taxon>lamiids</taxon>
        <taxon>Solanales</taxon>
        <taxon>Convolvulaceae</taxon>
        <taxon>Cuscuteae</taxon>
        <taxon>Cuscuta</taxon>
        <taxon>Cuscuta subgen. Cuscuta</taxon>
    </lineage>
</organism>
<comment type="caution">
    <text evidence="2">The sequence shown here is derived from an EMBL/GenBank/DDBJ whole genome shotgun (WGS) entry which is preliminary data.</text>
</comment>
<feature type="compositionally biased region" description="Basic and acidic residues" evidence="1">
    <location>
        <begin position="41"/>
        <end position="54"/>
    </location>
</feature>